<dbReference type="Pfam" id="PF22995">
    <property type="entry name" value="C2CH-3rd_BIRD-IDD"/>
    <property type="match status" value="1"/>
</dbReference>
<keyword evidence="8" id="KW-0539">Nucleus</keyword>
<dbReference type="GO" id="GO:0008270">
    <property type="term" value="F:zinc ion binding"/>
    <property type="evidence" value="ECO:0007669"/>
    <property type="project" value="UniProtKB-KW"/>
</dbReference>
<comment type="caution">
    <text evidence="13">The sequence shown here is derived from an EMBL/GenBank/DDBJ whole genome shotgun (WGS) entry which is preliminary data.</text>
</comment>
<evidence type="ECO:0000256" key="6">
    <source>
        <dbReference type="ARBA" id="ARBA00023015"/>
    </source>
</evidence>
<dbReference type="InterPro" id="IPR043584">
    <property type="entry name" value="WIP1/2/3/4/5/6"/>
</dbReference>
<evidence type="ECO:0000256" key="3">
    <source>
        <dbReference type="ARBA" id="ARBA00022737"/>
    </source>
</evidence>
<keyword evidence="14" id="KW-1185">Reference proteome</keyword>
<dbReference type="GO" id="GO:0005634">
    <property type="term" value="C:nucleus"/>
    <property type="evidence" value="ECO:0007669"/>
    <property type="project" value="UniProtKB-SubCell"/>
</dbReference>
<evidence type="ECO:0000313" key="14">
    <source>
        <dbReference type="Proteomes" id="UP001187192"/>
    </source>
</evidence>
<dbReference type="SMART" id="SM00355">
    <property type="entry name" value="ZnF_C2H2"/>
    <property type="match status" value="3"/>
</dbReference>
<feature type="region of interest" description="Disordered" evidence="11">
    <location>
        <begin position="1"/>
        <end position="28"/>
    </location>
</feature>
<evidence type="ECO:0000313" key="13">
    <source>
        <dbReference type="EMBL" id="GMN38807.1"/>
    </source>
</evidence>
<evidence type="ECO:0000259" key="12">
    <source>
        <dbReference type="PROSITE" id="PS50157"/>
    </source>
</evidence>
<comment type="subcellular location">
    <subcellularLocation>
        <location evidence="1">Nucleus</location>
    </subcellularLocation>
</comment>
<dbReference type="InterPro" id="IPR055187">
    <property type="entry name" value="C2CH-3rd_BIRD-IDD"/>
</dbReference>
<evidence type="ECO:0000256" key="8">
    <source>
        <dbReference type="ARBA" id="ARBA00023242"/>
    </source>
</evidence>
<keyword evidence="2" id="KW-0479">Metal-binding</keyword>
<dbReference type="PROSITE" id="PS50157">
    <property type="entry name" value="ZINC_FINGER_C2H2_2"/>
    <property type="match status" value="1"/>
</dbReference>
<sequence length="280" mass="31579">MISSESSCLETANNQKDEDSVFLSLGPPGNHSLSKQYKPIFHHYSNSSNQHRNDGESPVSRHDQEGVTVALHIGPPNTGVVPRPNYSDHPNHINTGGPPIAGQYWIPSPAQILVGPTQFSCSVCNKTFNRYNNMQMHMWGHGSQYRKGPESLRGTKPASSMLRLPCYCCAEGCKNNIDHPRSRPLKDFRTLQTHYKRKHGAKPFACRKCGKPFAVRGDWRTHEKNCGKLWFCICGSDFKHKRKRQILRANKGAVGGSVTESHSEVRLTLQRALIEQYYCY</sequence>
<dbReference type="Proteomes" id="UP001187192">
    <property type="component" value="Unassembled WGS sequence"/>
</dbReference>
<accession>A0AA87ZRG1</accession>
<dbReference type="PROSITE" id="PS00028">
    <property type="entry name" value="ZINC_FINGER_C2H2_1"/>
    <property type="match status" value="1"/>
</dbReference>
<keyword evidence="3" id="KW-0677">Repeat</keyword>
<evidence type="ECO:0000256" key="5">
    <source>
        <dbReference type="ARBA" id="ARBA00022833"/>
    </source>
</evidence>
<dbReference type="GO" id="GO:0003700">
    <property type="term" value="F:DNA-binding transcription factor activity"/>
    <property type="evidence" value="ECO:0007669"/>
    <property type="project" value="InterPro"/>
</dbReference>
<evidence type="ECO:0000256" key="2">
    <source>
        <dbReference type="ARBA" id="ARBA00022723"/>
    </source>
</evidence>
<dbReference type="Pfam" id="PF23115">
    <property type="entry name" value="zf-C2H2_STOP2_3rd"/>
    <property type="match status" value="1"/>
</dbReference>
<keyword evidence="6" id="KW-0805">Transcription regulation</keyword>
<evidence type="ECO:0000256" key="9">
    <source>
        <dbReference type="ARBA" id="ARBA00023452"/>
    </source>
</evidence>
<dbReference type="PANTHER" id="PTHR45878">
    <property type="entry name" value="ZINC FINGER PROTEIN WIP2"/>
    <property type="match status" value="1"/>
</dbReference>
<dbReference type="AlphaFoldDB" id="A0AA87ZRG1"/>
<keyword evidence="4 10" id="KW-0863">Zinc-finger</keyword>
<protein>
    <recommendedName>
        <fullName evidence="12">C2H2-type domain-containing protein</fullName>
    </recommendedName>
</protein>
<dbReference type="InterPro" id="IPR013087">
    <property type="entry name" value="Znf_C2H2_type"/>
</dbReference>
<dbReference type="PANTHER" id="PTHR45878:SF1">
    <property type="entry name" value="ZINC FINGER PROTEIN WIP2"/>
    <property type="match status" value="1"/>
</dbReference>
<feature type="compositionally biased region" description="Polar residues" evidence="11">
    <location>
        <begin position="1"/>
        <end position="14"/>
    </location>
</feature>
<dbReference type="InterPro" id="IPR036236">
    <property type="entry name" value="Znf_C2H2_sf"/>
</dbReference>
<evidence type="ECO:0000256" key="1">
    <source>
        <dbReference type="ARBA" id="ARBA00004123"/>
    </source>
</evidence>
<organism evidence="13 14">
    <name type="scientific">Ficus carica</name>
    <name type="common">Common fig</name>
    <dbReference type="NCBI Taxonomy" id="3494"/>
    <lineage>
        <taxon>Eukaryota</taxon>
        <taxon>Viridiplantae</taxon>
        <taxon>Streptophyta</taxon>
        <taxon>Embryophyta</taxon>
        <taxon>Tracheophyta</taxon>
        <taxon>Spermatophyta</taxon>
        <taxon>Magnoliopsida</taxon>
        <taxon>eudicotyledons</taxon>
        <taxon>Gunneridae</taxon>
        <taxon>Pentapetalae</taxon>
        <taxon>rosids</taxon>
        <taxon>fabids</taxon>
        <taxon>Rosales</taxon>
        <taxon>Moraceae</taxon>
        <taxon>Ficeae</taxon>
        <taxon>Ficus</taxon>
    </lineage>
</organism>
<keyword evidence="5" id="KW-0862">Zinc</keyword>
<evidence type="ECO:0000256" key="7">
    <source>
        <dbReference type="ARBA" id="ARBA00023163"/>
    </source>
</evidence>
<dbReference type="EMBL" id="BTGU01000008">
    <property type="protein sequence ID" value="GMN38807.1"/>
    <property type="molecule type" value="Genomic_DNA"/>
</dbReference>
<reference evidence="13" key="1">
    <citation type="submission" date="2023-07" db="EMBL/GenBank/DDBJ databases">
        <title>draft genome sequence of fig (Ficus carica).</title>
        <authorList>
            <person name="Takahashi T."/>
            <person name="Nishimura K."/>
        </authorList>
    </citation>
    <scope>NUCLEOTIDE SEQUENCE</scope>
</reference>
<evidence type="ECO:0000256" key="10">
    <source>
        <dbReference type="PROSITE-ProRule" id="PRU00042"/>
    </source>
</evidence>
<evidence type="ECO:0000256" key="11">
    <source>
        <dbReference type="SAM" id="MobiDB-lite"/>
    </source>
</evidence>
<feature type="domain" description="C2H2-type" evidence="12">
    <location>
        <begin position="119"/>
        <end position="146"/>
    </location>
</feature>
<gene>
    <name evidence="13" type="ORF">TIFTF001_008033</name>
</gene>
<proteinExistence type="inferred from homology"/>
<dbReference type="Gene3D" id="3.30.160.60">
    <property type="entry name" value="Classic Zinc Finger"/>
    <property type="match status" value="2"/>
</dbReference>
<comment type="similarity">
    <text evidence="9">Belongs to the WIP C2H2-type zinc-finger protein family.</text>
</comment>
<keyword evidence="7" id="KW-0804">Transcription</keyword>
<dbReference type="SUPFAM" id="SSF57667">
    <property type="entry name" value="beta-beta-alpha zinc fingers"/>
    <property type="match status" value="2"/>
</dbReference>
<evidence type="ECO:0000256" key="4">
    <source>
        <dbReference type="ARBA" id="ARBA00022771"/>
    </source>
</evidence>
<name>A0AA87ZRG1_FICCA</name>
<dbReference type="InterPro" id="IPR059161">
    <property type="entry name" value="Znf-C2H2_STOP1/2_3rd"/>
</dbReference>